<name>A0A8S9JW19_BRACR</name>
<protein>
    <submittedName>
        <fullName evidence="1">Uncharacterized protein</fullName>
    </submittedName>
</protein>
<gene>
    <name evidence="1" type="ORF">F2Q70_00033843</name>
</gene>
<comment type="caution">
    <text evidence="1">The sequence shown here is derived from an EMBL/GenBank/DDBJ whole genome shotgun (WGS) entry which is preliminary data.</text>
</comment>
<dbReference type="EMBL" id="QGKY02000246">
    <property type="protein sequence ID" value="KAF2586214.1"/>
    <property type="molecule type" value="Genomic_DNA"/>
</dbReference>
<dbReference type="AlphaFoldDB" id="A0A8S9JW19"/>
<reference evidence="1" key="1">
    <citation type="submission" date="2019-12" db="EMBL/GenBank/DDBJ databases">
        <title>Genome sequencing and annotation of Brassica cretica.</title>
        <authorList>
            <person name="Studholme D.J."/>
            <person name="Sarris P.F."/>
        </authorList>
    </citation>
    <scope>NUCLEOTIDE SEQUENCE</scope>
    <source>
        <strain evidence="1">PFS-102/07</strain>
        <tissue evidence="1">Leaf</tissue>
    </source>
</reference>
<evidence type="ECO:0000313" key="1">
    <source>
        <dbReference type="EMBL" id="KAF2586214.1"/>
    </source>
</evidence>
<organism evidence="1">
    <name type="scientific">Brassica cretica</name>
    <name type="common">Mustard</name>
    <dbReference type="NCBI Taxonomy" id="69181"/>
    <lineage>
        <taxon>Eukaryota</taxon>
        <taxon>Viridiplantae</taxon>
        <taxon>Streptophyta</taxon>
        <taxon>Embryophyta</taxon>
        <taxon>Tracheophyta</taxon>
        <taxon>Spermatophyta</taxon>
        <taxon>Magnoliopsida</taxon>
        <taxon>eudicotyledons</taxon>
        <taxon>Gunneridae</taxon>
        <taxon>Pentapetalae</taxon>
        <taxon>rosids</taxon>
        <taxon>malvids</taxon>
        <taxon>Brassicales</taxon>
        <taxon>Brassicaceae</taxon>
        <taxon>Brassiceae</taxon>
        <taxon>Brassica</taxon>
    </lineage>
</organism>
<accession>A0A8S9JW19</accession>
<proteinExistence type="predicted"/>
<sequence>MTHPRPTAFLPGVQAASVCTVTTSGGTRTRGLSHVGDGGLSVDLLRLHSLAILIAKDRVSSGDAEKPSKRNMFLAFHKLHMTHRNKAPNVIPAGGRHRKSPVLMPNQTSLSGAPVGFMHVHDSLFIIRDTKLDFVAVPFRGACDHEFCYQQINIFLSGRTKRSLVSSQGSCQTLIDCPSPTTHPKFFANSSLPNKILLHPCDIAVAPVAVRILPSGSEIASKTRLPPC</sequence>